<name>A0A7R8WLI9_9CRUS</name>
<organism evidence="1">
    <name type="scientific">Cyprideis torosa</name>
    <dbReference type="NCBI Taxonomy" id="163714"/>
    <lineage>
        <taxon>Eukaryota</taxon>
        <taxon>Metazoa</taxon>
        <taxon>Ecdysozoa</taxon>
        <taxon>Arthropoda</taxon>
        <taxon>Crustacea</taxon>
        <taxon>Oligostraca</taxon>
        <taxon>Ostracoda</taxon>
        <taxon>Podocopa</taxon>
        <taxon>Podocopida</taxon>
        <taxon>Cytherocopina</taxon>
        <taxon>Cytheroidea</taxon>
        <taxon>Cytherideidae</taxon>
        <taxon>Cyprideis</taxon>
    </lineage>
</organism>
<proteinExistence type="predicted"/>
<dbReference type="EMBL" id="OB663018">
    <property type="protein sequence ID" value="CAD7230864.1"/>
    <property type="molecule type" value="Genomic_DNA"/>
</dbReference>
<reference evidence="1" key="1">
    <citation type="submission" date="2020-11" db="EMBL/GenBank/DDBJ databases">
        <authorList>
            <person name="Tran Van P."/>
        </authorList>
    </citation>
    <scope>NUCLEOTIDE SEQUENCE</scope>
</reference>
<accession>A0A7R8WLI9</accession>
<sequence>MILQRFRGYEEAFKELRRVRAAVAKPCVLLSQTKLLQTDKRWEQGEEEPENNTNDFEVGLESVLTVLTEADWRDLILKIFQGHRSQGVLNVHGENGNIPFEE</sequence>
<protein>
    <submittedName>
        <fullName evidence="1">Uncharacterized protein</fullName>
    </submittedName>
</protein>
<dbReference type="AlphaFoldDB" id="A0A7R8WLI9"/>
<evidence type="ECO:0000313" key="1">
    <source>
        <dbReference type="EMBL" id="CAD7230864.1"/>
    </source>
</evidence>
<gene>
    <name evidence="1" type="ORF">CTOB1V02_LOCUS8720</name>
</gene>